<organism evidence="2 3">
    <name type="scientific">Phytophthora cactorum</name>
    <dbReference type="NCBI Taxonomy" id="29920"/>
    <lineage>
        <taxon>Eukaryota</taxon>
        <taxon>Sar</taxon>
        <taxon>Stramenopiles</taxon>
        <taxon>Oomycota</taxon>
        <taxon>Peronosporomycetes</taxon>
        <taxon>Peronosporales</taxon>
        <taxon>Peronosporaceae</taxon>
        <taxon>Phytophthora</taxon>
    </lineage>
</organism>
<reference evidence="2" key="1">
    <citation type="submission" date="2018-10" db="EMBL/GenBank/DDBJ databases">
        <title>Effector identification in a new, highly contiguous assembly of the strawberry crown rot pathogen Phytophthora cactorum.</title>
        <authorList>
            <person name="Armitage A.D."/>
            <person name="Nellist C.F."/>
            <person name="Bates H."/>
            <person name="Vickerstaff R.J."/>
            <person name="Harrison R.J."/>
        </authorList>
    </citation>
    <scope>NUCLEOTIDE SEQUENCE</scope>
    <source>
        <strain evidence="2">4040</strain>
    </source>
</reference>
<feature type="compositionally biased region" description="Basic and acidic residues" evidence="1">
    <location>
        <begin position="54"/>
        <end position="64"/>
    </location>
</feature>
<dbReference type="Proteomes" id="UP000736787">
    <property type="component" value="Unassembled WGS sequence"/>
</dbReference>
<gene>
    <name evidence="2" type="ORF">PC117_g21508</name>
</gene>
<name>A0A8T1KAH3_9STRA</name>
<evidence type="ECO:0000313" key="2">
    <source>
        <dbReference type="EMBL" id="KAG2902295.1"/>
    </source>
</evidence>
<feature type="region of interest" description="Disordered" evidence="1">
    <location>
        <begin position="1"/>
        <end position="71"/>
    </location>
</feature>
<accession>A0A8T1KAH3</accession>
<dbReference type="AlphaFoldDB" id="A0A8T1KAH3"/>
<evidence type="ECO:0000256" key="1">
    <source>
        <dbReference type="SAM" id="MobiDB-lite"/>
    </source>
</evidence>
<comment type="caution">
    <text evidence="2">The sequence shown here is derived from an EMBL/GenBank/DDBJ whole genome shotgun (WGS) entry which is preliminary data.</text>
</comment>
<evidence type="ECO:0000313" key="3">
    <source>
        <dbReference type="Proteomes" id="UP000736787"/>
    </source>
</evidence>
<protein>
    <submittedName>
        <fullName evidence="2">Uncharacterized protein</fullName>
    </submittedName>
</protein>
<dbReference type="EMBL" id="RCMK01001089">
    <property type="protein sequence ID" value="KAG2902295.1"/>
    <property type="molecule type" value="Genomic_DNA"/>
</dbReference>
<sequence>MMATSRAPPLRGGNLDLDPLDKAFLPPVPSANGGNRLEYGSRSPSGVTCDPTLEDTRQKKDARATRRSHRI</sequence>
<proteinExistence type="predicted"/>